<dbReference type="EMBL" id="CWJL01000038">
    <property type="protein sequence ID" value="CRY69233.1"/>
    <property type="molecule type" value="Genomic_DNA"/>
</dbReference>
<evidence type="ECO:0000313" key="2">
    <source>
        <dbReference type="EMBL" id="CRY69233.1"/>
    </source>
</evidence>
<name>A0A0T9QHE3_9GAMM</name>
<gene>
    <name evidence="1" type="ORF">ERS008529_03111</name>
    <name evidence="2" type="ORF">ERS137968_04379</name>
</gene>
<evidence type="ECO:0000313" key="1">
    <source>
        <dbReference type="EMBL" id="CNI11486.1"/>
    </source>
</evidence>
<keyword evidence="3" id="KW-1185">Reference proteome</keyword>
<dbReference type="Proteomes" id="UP000045840">
    <property type="component" value="Unassembled WGS sequence"/>
</dbReference>
<reference evidence="2 3" key="3">
    <citation type="submission" date="2015-03" db="EMBL/GenBank/DDBJ databases">
        <authorList>
            <consortium name="Pathogen Informatics"/>
            <person name="Murphy D."/>
        </authorList>
    </citation>
    <scope>NUCLEOTIDE SEQUENCE [LARGE SCALE GENOMIC DNA]</scope>
    <source>
        <strain evidence="3">type strain: CIP110230</strain>
        <strain evidence="2">Type strain: CIP110230</strain>
    </source>
</reference>
<accession>A0A0T9QHE3</accession>
<reference evidence="1" key="2">
    <citation type="submission" date="2015-03" db="EMBL/GenBank/DDBJ databases">
        <authorList>
            <person name="Murphy D."/>
        </authorList>
    </citation>
    <scope>NUCLEOTIDE SEQUENCE [LARGE SCALE GENOMIC DNA]</scope>
    <source>
        <strain evidence="1">A125KOH2</strain>
    </source>
</reference>
<dbReference type="Proteomes" id="UP000044625">
    <property type="component" value="Unassembled WGS sequence"/>
</dbReference>
<sequence>MTTSRVGGNSIDITLGTQIIHVKTVSVDISDNTAVSQTRGIPDGYVSGDVSAEGEFEVDTKNFKKLGAAAREAGGYRAIPTTDILFYANTGDEELTVEVFGCKLIITSPLGFDPKGGETATHKFKYIVTSPDFVRIDGTPILSSADVRDLIG</sequence>
<dbReference type="EMBL" id="CQAZ01000029">
    <property type="protein sequence ID" value="CNI11486.1"/>
    <property type="molecule type" value="Genomic_DNA"/>
</dbReference>
<protein>
    <submittedName>
        <fullName evidence="1 2">Tail tube protein</fullName>
    </submittedName>
</protein>
<dbReference type="STRING" id="1288385.ERS137968_04379"/>
<dbReference type="RefSeq" id="WP_049614053.1">
    <property type="nucleotide sequence ID" value="NZ_CAWMMU010000038.1"/>
</dbReference>
<evidence type="ECO:0000313" key="3">
    <source>
        <dbReference type="Proteomes" id="UP000044625"/>
    </source>
</evidence>
<dbReference type="Pfam" id="PF10772">
    <property type="entry name" value="Phage_HP1_Orf24"/>
    <property type="match status" value="1"/>
</dbReference>
<evidence type="ECO:0000313" key="4">
    <source>
        <dbReference type="Proteomes" id="UP000045840"/>
    </source>
</evidence>
<dbReference type="AlphaFoldDB" id="A0A0T9QHE3"/>
<organism evidence="1 4">
    <name type="scientific">Yersinia pekkanenii</name>
    <dbReference type="NCBI Taxonomy" id="1288385"/>
    <lineage>
        <taxon>Bacteria</taxon>
        <taxon>Pseudomonadati</taxon>
        <taxon>Pseudomonadota</taxon>
        <taxon>Gammaproteobacteria</taxon>
        <taxon>Enterobacterales</taxon>
        <taxon>Yersiniaceae</taxon>
        <taxon>Yersinia</taxon>
    </lineage>
</organism>
<reference evidence="4" key="1">
    <citation type="submission" date="2015-03" db="EMBL/GenBank/DDBJ databases">
        <authorList>
            <consortium name="Pathogen Informatics"/>
        </authorList>
    </citation>
    <scope>NUCLEOTIDE SEQUENCE [LARGE SCALE GENOMIC DNA]</scope>
    <source>
        <strain evidence="4">A125KOH2</strain>
    </source>
</reference>
<dbReference type="OrthoDB" id="6104125at2"/>
<proteinExistence type="predicted"/>
<dbReference type="InterPro" id="IPR019708">
    <property type="entry name" value="Phage_HP1_Orf24"/>
</dbReference>